<dbReference type="PROSITE" id="PS00107">
    <property type="entry name" value="PROTEIN_KINASE_ATP"/>
    <property type="match status" value="1"/>
</dbReference>
<organism evidence="3 4">
    <name type="scientific">Toxocara canis</name>
    <name type="common">Canine roundworm</name>
    <dbReference type="NCBI Taxonomy" id="6265"/>
    <lineage>
        <taxon>Eukaryota</taxon>
        <taxon>Metazoa</taxon>
        <taxon>Ecdysozoa</taxon>
        <taxon>Nematoda</taxon>
        <taxon>Chromadorea</taxon>
        <taxon>Rhabditida</taxon>
        <taxon>Spirurina</taxon>
        <taxon>Ascaridomorpha</taxon>
        <taxon>Ascaridoidea</taxon>
        <taxon>Toxocaridae</taxon>
        <taxon>Toxocara</taxon>
    </lineage>
</organism>
<keyword evidence="1" id="KW-0547">Nucleotide-binding</keyword>
<proteinExistence type="predicted"/>
<keyword evidence="3" id="KW-0808">Transferase</keyword>
<evidence type="ECO:0000313" key="4">
    <source>
        <dbReference type="Proteomes" id="UP000031036"/>
    </source>
</evidence>
<dbReference type="STRING" id="6265.A0A0B2W0U4"/>
<keyword evidence="3" id="KW-0418">Kinase</keyword>
<dbReference type="OrthoDB" id="5872528at2759"/>
<sequence>MDSEDDDDLGIRVGSIIDSSRAKYTVIKLLGEGGFGAVYLVHDSTNSNLRYALKVEKKLETRKDSKLKMEVAILKLVSNERAEKSHFTKIIDRGKKERYFFLVMQLVGKSLAKLKAARDQKVFTIATGIGASMQCLEAVEDLHKYGFIHRDLKPANYAVGLGDQIRVVYILDFGIARRILNEKGEIKTPRVSVAFKGTVKFAPIACHRFKELGPKDDCESWFYLLLDLVLVKGLPWKKCSDKHEVLSIKEECRTSQREKLFHGLKCAAEFGKIMDYVDSLHYADRVDYSFIYEMLKTAAIVCDANLSLPYDWEDDKSKSQN</sequence>
<gene>
    <name evidence="3" type="primary">Ttbk2</name>
    <name evidence="3" type="ORF">Tcan_17141</name>
</gene>
<dbReference type="Pfam" id="PF00069">
    <property type="entry name" value="Pkinase"/>
    <property type="match status" value="1"/>
</dbReference>
<dbReference type="PANTHER" id="PTHR11909">
    <property type="entry name" value="CASEIN KINASE-RELATED"/>
    <property type="match status" value="1"/>
</dbReference>
<keyword evidence="4" id="KW-1185">Reference proteome</keyword>
<evidence type="ECO:0000256" key="1">
    <source>
        <dbReference type="PROSITE-ProRule" id="PRU10141"/>
    </source>
</evidence>
<protein>
    <submittedName>
        <fullName evidence="3">Tau-tubulin kinase 2</fullName>
    </submittedName>
</protein>
<dbReference type="InterPro" id="IPR050235">
    <property type="entry name" value="CK1_Ser-Thr_kinase"/>
</dbReference>
<evidence type="ECO:0000313" key="3">
    <source>
        <dbReference type="EMBL" id="KHN87249.1"/>
    </source>
</evidence>
<dbReference type="GO" id="GO:0005524">
    <property type="term" value="F:ATP binding"/>
    <property type="evidence" value="ECO:0007669"/>
    <property type="project" value="UniProtKB-UniRule"/>
</dbReference>
<dbReference type="OMA" id="NERNQSH"/>
<evidence type="ECO:0000259" key="2">
    <source>
        <dbReference type="PROSITE" id="PS50011"/>
    </source>
</evidence>
<dbReference type="SUPFAM" id="SSF56112">
    <property type="entry name" value="Protein kinase-like (PK-like)"/>
    <property type="match status" value="1"/>
</dbReference>
<dbReference type="GO" id="GO:0004672">
    <property type="term" value="F:protein kinase activity"/>
    <property type="evidence" value="ECO:0007669"/>
    <property type="project" value="InterPro"/>
</dbReference>
<dbReference type="SMART" id="SM00220">
    <property type="entry name" value="S_TKc"/>
    <property type="match status" value="1"/>
</dbReference>
<reference evidence="3 4" key="1">
    <citation type="submission" date="2014-11" db="EMBL/GenBank/DDBJ databases">
        <title>Genetic blueprint of the zoonotic pathogen Toxocara canis.</title>
        <authorList>
            <person name="Zhu X.-Q."/>
            <person name="Korhonen P.K."/>
            <person name="Cai H."/>
            <person name="Young N.D."/>
            <person name="Nejsum P."/>
            <person name="von Samson-Himmelstjerna G."/>
            <person name="Boag P.R."/>
            <person name="Tan P."/>
            <person name="Li Q."/>
            <person name="Min J."/>
            <person name="Yang Y."/>
            <person name="Wang X."/>
            <person name="Fang X."/>
            <person name="Hall R.S."/>
            <person name="Hofmann A."/>
            <person name="Sternberg P.W."/>
            <person name="Jex A.R."/>
            <person name="Gasser R.B."/>
        </authorList>
    </citation>
    <scope>NUCLEOTIDE SEQUENCE [LARGE SCALE GENOMIC DNA]</scope>
    <source>
        <strain evidence="3">PN_DK_2014</strain>
    </source>
</reference>
<dbReference type="InterPro" id="IPR000719">
    <property type="entry name" value="Prot_kinase_dom"/>
</dbReference>
<feature type="binding site" evidence="1">
    <location>
        <position position="54"/>
    </location>
    <ligand>
        <name>ATP</name>
        <dbReference type="ChEBI" id="CHEBI:30616"/>
    </ligand>
</feature>
<dbReference type="AlphaFoldDB" id="A0A0B2W0U4"/>
<dbReference type="Proteomes" id="UP000031036">
    <property type="component" value="Unassembled WGS sequence"/>
</dbReference>
<comment type="caution">
    <text evidence="3">The sequence shown here is derived from an EMBL/GenBank/DDBJ whole genome shotgun (WGS) entry which is preliminary data.</text>
</comment>
<dbReference type="FunFam" id="1.10.510.10:FF:000967">
    <property type="entry name" value="Protein CBG11274"/>
    <property type="match status" value="1"/>
</dbReference>
<accession>A0A0B2W0U4</accession>
<feature type="domain" description="Protein kinase" evidence="2">
    <location>
        <begin position="24"/>
        <end position="295"/>
    </location>
</feature>
<dbReference type="Gene3D" id="1.10.510.10">
    <property type="entry name" value="Transferase(Phosphotransferase) domain 1"/>
    <property type="match status" value="1"/>
</dbReference>
<dbReference type="InterPro" id="IPR017441">
    <property type="entry name" value="Protein_kinase_ATP_BS"/>
</dbReference>
<keyword evidence="1" id="KW-0067">ATP-binding</keyword>
<dbReference type="InterPro" id="IPR011009">
    <property type="entry name" value="Kinase-like_dom_sf"/>
</dbReference>
<dbReference type="EMBL" id="JPKZ01000443">
    <property type="protein sequence ID" value="KHN87249.1"/>
    <property type="molecule type" value="Genomic_DNA"/>
</dbReference>
<dbReference type="PROSITE" id="PS50011">
    <property type="entry name" value="PROTEIN_KINASE_DOM"/>
    <property type="match status" value="1"/>
</dbReference>
<name>A0A0B2W0U4_TOXCA</name>